<feature type="transmembrane region" description="Helical" evidence="9">
    <location>
        <begin position="212"/>
        <end position="230"/>
    </location>
</feature>
<feature type="transmembrane region" description="Helical" evidence="9">
    <location>
        <begin position="261"/>
        <end position="282"/>
    </location>
</feature>
<dbReference type="Pfam" id="PF13231">
    <property type="entry name" value="PMT_2"/>
    <property type="match status" value="1"/>
</dbReference>
<evidence type="ECO:0000256" key="3">
    <source>
        <dbReference type="ARBA" id="ARBA00022676"/>
    </source>
</evidence>
<evidence type="ECO:0000256" key="9">
    <source>
        <dbReference type="SAM" id="Phobius"/>
    </source>
</evidence>
<keyword evidence="2" id="KW-1003">Cell membrane</keyword>
<feature type="transmembrane region" description="Helical" evidence="9">
    <location>
        <begin position="351"/>
        <end position="373"/>
    </location>
</feature>
<feature type="region of interest" description="Disordered" evidence="8">
    <location>
        <begin position="501"/>
        <end position="521"/>
    </location>
</feature>
<accession>A0ABR9SCR7</accession>
<feature type="transmembrane region" description="Helical" evidence="9">
    <location>
        <begin position="105"/>
        <end position="128"/>
    </location>
</feature>
<feature type="domain" description="Glycosyltransferase RgtA/B/C/D-like" evidence="10">
    <location>
        <begin position="70"/>
        <end position="230"/>
    </location>
</feature>
<evidence type="ECO:0000256" key="6">
    <source>
        <dbReference type="ARBA" id="ARBA00022989"/>
    </source>
</evidence>
<dbReference type="EMBL" id="JADDOJ010000016">
    <property type="protein sequence ID" value="MBE7940148.1"/>
    <property type="molecule type" value="Genomic_DNA"/>
</dbReference>
<evidence type="ECO:0000259" key="10">
    <source>
        <dbReference type="Pfam" id="PF13231"/>
    </source>
</evidence>
<evidence type="ECO:0000256" key="8">
    <source>
        <dbReference type="SAM" id="MobiDB-lite"/>
    </source>
</evidence>
<keyword evidence="3" id="KW-0328">Glycosyltransferase</keyword>
<sequence>MHSHDLLPRPRRNGVADAALTRLNSHWPFLASAAVVCSWVLLTASVNPAQFADSVEEYNWAHGLEWGYWKHPPLTTWLMRVIISVVGVSHWTSYFAAAVCNVATLWFMWQLSLLLLPRRAAAFAILLLPLHHSMSWRAQVFNHNTVLVLMSSALVWAVVRATQRGRSSDWALVGLIGGAAMLTKYQAVVPIMAALTALKMSGAMEQSQCRRGIALATLVGMVVFLPHLIWEVSHDWPTLRYVEHSAPVLALPARFVAVLKFFGAQVGLYVAVLFTAALAAFWPSRIRRSPVESAVQPQMVWIWSLVLVPVAIVTAIALFVGLKPPRDWGIQTLQFLPLLLAALLEGRKEPVSLRIPLLASGIVGVGIASFYVYKTTDASEIHKLNSADRVFPARQLAGLVMRDWRQATQCPLRYVEGNGFTAGLVSVYSGAYPQVLEEGDHRKSPWVDTNRMTEDGWVQIEAPISIGQAGPVRVQSLEVPADAKNGGTALVRWKIHPPNRRCKDVQIPGETGSTRSAVEHG</sequence>
<evidence type="ECO:0000256" key="1">
    <source>
        <dbReference type="ARBA" id="ARBA00004651"/>
    </source>
</evidence>
<evidence type="ECO:0000256" key="2">
    <source>
        <dbReference type="ARBA" id="ARBA00022475"/>
    </source>
</evidence>
<dbReference type="RefSeq" id="WP_193779687.1">
    <property type="nucleotide sequence ID" value="NZ_JADDOJ010000016.1"/>
</dbReference>
<keyword evidence="12" id="KW-1185">Reference proteome</keyword>
<reference evidence="11 12" key="1">
    <citation type="submission" date="2020-10" db="EMBL/GenBank/DDBJ databases">
        <title>Draft genome of Ramlibacter aquaticus LMG 30558.</title>
        <authorList>
            <person name="Props R."/>
        </authorList>
    </citation>
    <scope>NUCLEOTIDE SEQUENCE [LARGE SCALE GENOMIC DNA]</scope>
    <source>
        <strain evidence="11 12">LMG 30558</strain>
    </source>
</reference>
<feature type="compositionally biased region" description="Polar residues" evidence="8">
    <location>
        <begin position="511"/>
        <end position="521"/>
    </location>
</feature>
<keyword evidence="5 9" id="KW-0812">Transmembrane</keyword>
<organism evidence="11 12">
    <name type="scientific">Ramlibacter aquaticus</name>
    <dbReference type="NCBI Taxonomy" id="2780094"/>
    <lineage>
        <taxon>Bacteria</taxon>
        <taxon>Pseudomonadati</taxon>
        <taxon>Pseudomonadota</taxon>
        <taxon>Betaproteobacteria</taxon>
        <taxon>Burkholderiales</taxon>
        <taxon>Comamonadaceae</taxon>
        <taxon>Ramlibacter</taxon>
    </lineage>
</organism>
<dbReference type="Proteomes" id="UP000715965">
    <property type="component" value="Unassembled WGS sequence"/>
</dbReference>
<comment type="subcellular location">
    <subcellularLocation>
        <location evidence="1">Cell membrane</location>
        <topology evidence="1">Multi-pass membrane protein</topology>
    </subcellularLocation>
</comment>
<keyword evidence="4" id="KW-0808">Transferase</keyword>
<feature type="transmembrane region" description="Helical" evidence="9">
    <location>
        <begin position="27"/>
        <end position="46"/>
    </location>
</feature>
<keyword evidence="7 9" id="KW-0472">Membrane</keyword>
<keyword evidence="6 9" id="KW-1133">Transmembrane helix</keyword>
<evidence type="ECO:0000256" key="4">
    <source>
        <dbReference type="ARBA" id="ARBA00022679"/>
    </source>
</evidence>
<gene>
    <name evidence="11" type="ORF">IM725_06150</name>
</gene>
<feature type="transmembrane region" description="Helical" evidence="9">
    <location>
        <begin position="140"/>
        <end position="159"/>
    </location>
</feature>
<evidence type="ECO:0000313" key="11">
    <source>
        <dbReference type="EMBL" id="MBE7940148.1"/>
    </source>
</evidence>
<proteinExistence type="predicted"/>
<comment type="caution">
    <text evidence="11">The sequence shown here is derived from an EMBL/GenBank/DDBJ whole genome shotgun (WGS) entry which is preliminary data.</text>
</comment>
<dbReference type="PANTHER" id="PTHR33908:SF11">
    <property type="entry name" value="MEMBRANE PROTEIN"/>
    <property type="match status" value="1"/>
</dbReference>
<name>A0ABR9SCR7_9BURK</name>
<feature type="transmembrane region" description="Helical" evidence="9">
    <location>
        <begin position="171"/>
        <end position="200"/>
    </location>
</feature>
<evidence type="ECO:0000313" key="12">
    <source>
        <dbReference type="Proteomes" id="UP000715965"/>
    </source>
</evidence>
<dbReference type="InterPro" id="IPR038731">
    <property type="entry name" value="RgtA/B/C-like"/>
</dbReference>
<dbReference type="InterPro" id="IPR050297">
    <property type="entry name" value="LipidA_mod_glycosyltrf_83"/>
</dbReference>
<dbReference type="PANTHER" id="PTHR33908">
    <property type="entry name" value="MANNOSYLTRANSFERASE YKCB-RELATED"/>
    <property type="match status" value="1"/>
</dbReference>
<protein>
    <submittedName>
        <fullName evidence="11">Glycosyltransferase family 39 protein</fullName>
    </submittedName>
</protein>
<feature type="transmembrane region" description="Helical" evidence="9">
    <location>
        <begin position="302"/>
        <end position="322"/>
    </location>
</feature>
<evidence type="ECO:0000256" key="5">
    <source>
        <dbReference type="ARBA" id="ARBA00022692"/>
    </source>
</evidence>
<evidence type="ECO:0000256" key="7">
    <source>
        <dbReference type="ARBA" id="ARBA00023136"/>
    </source>
</evidence>